<organism evidence="8 9">
    <name type="scientific">Pedobacter duraquae</name>
    <dbReference type="NCBI Taxonomy" id="425511"/>
    <lineage>
        <taxon>Bacteria</taxon>
        <taxon>Pseudomonadati</taxon>
        <taxon>Bacteroidota</taxon>
        <taxon>Sphingobacteriia</taxon>
        <taxon>Sphingobacteriales</taxon>
        <taxon>Sphingobacteriaceae</taxon>
        <taxon>Pedobacter</taxon>
    </lineage>
</organism>
<keyword evidence="5" id="KW-0998">Cell outer membrane</keyword>
<evidence type="ECO:0000259" key="7">
    <source>
        <dbReference type="Pfam" id="PF14322"/>
    </source>
</evidence>
<dbReference type="InterPro" id="IPR033985">
    <property type="entry name" value="SusD-like_N"/>
</dbReference>
<dbReference type="GO" id="GO:0009279">
    <property type="term" value="C:cell outer membrane"/>
    <property type="evidence" value="ECO:0007669"/>
    <property type="project" value="UniProtKB-SubCell"/>
</dbReference>
<dbReference type="SUPFAM" id="SSF48452">
    <property type="entry name" value="TPR-like"/>
    <property type="match status" value="1"/>
</dbReference>
<evidence type="ECO:0000313" key="8">
    <source>
        <dbReference type="EMBL" id="TDO22902.1"/>
    </source>
</evidence>
<comment type="similarity">
    <text evidence="2">Belongs to the SusD family.</text>
</comment>
<gene>
    <name evidence="8" type="ORF">CLV32_1887</name>
</gene>
<evidence type="ECO:0000256" key="5">
    <source>
        <dbReference type="ARBA" id="ARBA00023237"/>
    </source>
</evidence>
<dbReference type="InterPro" id="IPR012944">
    <property type="entry name" value="SusD_RagB_dom"/>
</dbReference>
<name>A0A4R6ILC7_9SPHI</name>
<dbReference type="CDD" id="cd08977">
    <property type="entry name" value="SusD"/>
    <property type="match status" value="1"/>
</dbReference>
<comment type="caution">
    <text evidence="8">The sequence shown here is derived from an EMBL/GenBank/DDBJ whole genome shotgun (WGS) entry which is preliminary data.</text>
</comment>
<keyword evidence="9" id="KW-1185">Reference proteome</keyword>
<evidence type="ECO:0000259" key="6">
    <source>
        <dbReference type="Pfam" id="PF07980"/>
    </source>
</evidence>
<sequence length="576" mass="64698">MKTTTNTANALRVSTAKNKVMNKIIYFILAVCLILPASCKKDFLDKVPLSGPSDASFYSNQDELMLGLFGCYKALNFEAKTQRPWPVILDVTTDIDWNRSNHAMQEIGKGSHASNNASILVFWREYYQGIGRCNFLLDNIDRVKDKISPALYNQVKAEARFLRAINYHYLIEMFGGVPLITHTVKLEEAQVPRNTKREVADFVIKEMDDAAKDLPLTVDAKSAGRATKGAALAIKARTALYNGDWTVAADAAKAVMALNTYKLHPDYGQLFTYAGQTSAEIIFALQYLKGTLTHATPNFLTSRMAGGVSNEVPPQSLIDSYEMKDGLPIDKSPLYDPKAPFKNRDPRLGYTVVLPNSVLFGYQFETHPDSLKVWNYNVSPAVRVTNTDATNAFATYSGYLYRKYTDIADMADDENSDMNLILIRYAEVLLIYAEAKIEANQIDDSVYDAINQVRQRTTVALPALTKGKTQAEMRAIVRLERKCELAMEGLRLFDIRRWKIAEKVMPGPLLGRIPKAFLASAPTLDENGTADYSKISNRSQMRLIETRTFNVNRDYLWPIPNIEILTNTKLVQNPGW</sequence>
<protein>
    <submittedName>
        <fullName evidence="8">Putative outer membrane starch-binding protein</fullName>
    </submittedName>
</protein>
<evidence type="ECO:0000256" key="2">
    <source>
        <dbReference type="ARBA" id="ARBA00006275"/>
    </source>
</evidence>
<dbReference type="Gene3D" id="1.25.40.390">
    <property type="match status" value="1"/>
</dbReference>
<reference evidence="8 9" key="1">
    <citation type="submission" date="2019-03" db="EMBL/GenBank/DDBJ databases">
        <title>Genomic Encyclopedia of Archaeal and Bacterial Type Strains, Phase II (KMG-II): from individual species to whole genera.</title>
        <authorList>
            <person name="Goeker M."/>
        </authorList>
    </citation>
    <scope>NUCLEOTIDE SEQUENCE [LARGE SCALE GENOMIC DNA]</scope>
    <source>
        <strain evidence="8 9">DSM 19034</strain>
    </source>
</reference>
<evidence type="ECO:0000256" key="1">
    <source>
        <dbReference type="ARBA" id="ARBA00004442"/>
    </source>
</evidence>
<proteinExistence type="inferred from homology"/>
<keyword evidence="3" id="KW-0732">Signal</keyword>
<evidence type="ECO:0000256" key="3">
    <source>
        <dbReference type="ARBA" id="ARBA00022729"/>
    </source>
</evidence>
<dbReference type="Proteomes" id="UP000295499">
    <property type="component" value="Unassembled WGS sequence"/>
</dbReference>
<comment type="subcellular location">
    <subcellularLocation>
        <location evidence="1">Cell outer membrane</location>
    </subcellularLocation>
</comment>
<feature type="domain" description="SusD-like N-terminal" evidence="7">
    <location>
        <begin position="42"/>
        <end position="239"/>
    </location>
</feature>
<dbReference type="AlphaFoldDB" id="A0A4R6ILC7"/>
<evidence type="ECO:0000256" key="4">
    <source>
        <dbReference type="ARBA" id="ARBA00023136"/>
    </source>
</evidence>
<feature type="domain" description="RagB/SusD" evidence="6">
    <location>
        <begin position="280"/>
        <end position="576"/>
    </location>
</feature>
<dbReference type="EMBL" id="SNWM01000002">
    <property type="protein sequence ID" value="TDO22902.1"/>
    <property type="molecule type" value="Genomic_DNA"/>
</dbReference>
<accession>A0A4R6ILC7</accession>
<dbReference type="Pfam" id="PF07980">
    <property type="entry name" value="SusD_RagB"/>
    <property type="match status" value="1"/>
</dbReference>
<dbReference type="InterPro" id="IPR011990">
    <property type="entry name" value="TPR-like_helical_dom_sf"/>
</dbReference>
<dbReference type="RefSeq" id="WP_166641917.1">
    <property type="nucleotide sequence ID" value="NZ_SNWM01000002.1"/>
</dbReference>
<dbReference type="Pfam" id="PF14322">
    <property type="entry name" value="SusD-like_3"/>
    <property type="match status" value="1"/>
</dbReference>
<keyword evidence="4" id="KW-0472">Membrane</keyword>
<evidence type="ECO:0000313" key="9">
    <source>
        <dbReference type="Proteomes" id="UP000295499"/>
    </source>
</evidence>